<gene>
    <name evidence="8" type="ORF">IB286_03910</name>
</gene>
<keyword evidence="2 6" id="KW-0349">Heme</keyword>
<evidence type="ECO:0000313" key="9">
    <source>
        <dbReference type="Proteomes" id="UP000610558"/>
    </source>
</evidence>
<dbReference type="InterPro" id="IPR036909">
    <property type="entry name" value="Cyt_c-like_dom_sf"/>
</dbReference>
<dbReference type="PANTHER" id="PTHR40942:SF4">
    <property type="entry name" value="CYTOCHROME C5"/>
    <property type="match status" value="1"/>
</dbReference>
<dbReference type="Pfam" id="PF13442">
    <property type="entry name" value="Cytochrome_CBB3"/>
    <property type="match status" value="1"/>
</dbReference>
<comment type="caution">
    <text evidence="8">The sequence shown here is derived from an EMBL/GenBank/DDBJ whole genome shotgun (WGS) entry which is preliminary data.</text>
</comment>
<protein>
    <submittedName>
        <fullName evidence="8">Cytochrome c5 family protein</fullName>
    </submittedName>
</protein>
<evidence type="ECO:0000256" key="3">
    <source>
        <dbReference type="ARBA" id="ARBA00022723"/>
    </source>
</evidence>
<evidence type="ECO:0000256" key="4">
    <source>
        <dbReference type="ARBA" id="ARBA00022982"/>
    </source>
</evidence>
<accession>A0A927C174</accession>
<dbReference type="PROSITE" id="PS51257">
    <property type="entry name" value="PROKAR_LIPOPROTEIN"/>
    <property type="match status" value="1"/>
</dbReference>
<dbReference type="GO" id="GO:0009055">
    <property type="term" value="F:electron transfer activity"/>
    <property type="evidence" value="ECO:0007669"/>
    <property type="project" value="InterPro"/>
</dbReference>
<organism evidence="8 9">
    <name type="scientific">Spongiibacter pelagi</name>
    <dbReference type="NCBI Taxonomy" id="2760804"/>
    <lineage>
        <taxon>Bacteria</taxon>
        <taxon>Pseudomonadati</taxon>
        <taxon>Pseudomonadota</taxon>
        <taxon>Gammaproteobacteria</taxon>
        <taxon>Cellvibrionales</taxon>
        <taxon>Spongiibacteraceae</taxon>
        <taxon>Spongiibacter</taxon>
    </lineage>
</organism>
<evidence type="ECO:0000256" key="1">
    <source>
        <dbReference type="ARBA" id="ARBA00022448"/>
    </source>
</evidence>
<dbReference type="PROSITE" id="PS51007">
    <property type="entry name" value="CYTC"/>
    <property type="match status" value="1"/>
</dbReference>
<dbReference type="InterPro" id="IPR002323">
    <property type="entry name" value="Cyt_CIE"/>
</dbReference>
<dbReference type="RefSeq" id="WP_190762592.1">
    <property type="nucleotide sequence ID" value="NZ_JACXLD010000001.1"/>
</dbReference>
<keyword evidence="5 6" id="KW-0408">Iron</keyword>
<dbReference type="GO" id="GO:0005506">
    <property type="term" value="F:iron ion binding"/>
    <property type="evidence" value="ECO:0007669"/>
    <property type="project" value="InterPro"/>
</dbReference>
<evidence type="ECO:0000259" key="7">
    <source>
        <dbReference type="PROSITE" id="PS51007"/>
    </source>
</evidence>
<keyword evidence="3 6" id="KW-0479">Metal-binding</keyword>
<keyword evidence="4" id="KW-0249">Electron transport</keyword>
<reference evidence="8" key="1">
    <citation type="submission" date="2020-09" db="EMBL/GenBank/DDBJ databases">
        <authorList>
            <person name="Yoon J.-W."/>
        </authorList>
    </citation>
    <scope>NUCLEOTIDE SEQUENCE</scope>
    <source>
        <strain evidence="8">KMU-158</strain>
    </source>
</reference>
<sequence length="107" mass="11388">MMIARCARLLLGMLILLLIACGKDPRLDEGLKVFTANCKVCHAQGINGAPIVGNKKMWGPRAAQGHSVLVSHAISGYGLMPARGGNPSLSDEDISNVVLYMLSQLDN</sequence>
<dbReference type="PANTHER" id="PTHR40942">
    <property type="match status" value="1"/>
</dbReference>
<dbReference type="GO" id="GO:0020037">
    <property type="term" value="F:heme binding"/>
    <property type="evidence" value="ECO:0007669"/>
    <property type="project" value="InterPro"/>
</dbReference>
<dbReference type="InterPro" id="IPR009056">
    <property type="entry name" value="Cyt_c-like_dom"/>
</dbReference>
<feature type="domain" description="Cytochrome c" evidence="7">
    <location>
        <begin position="25"/>
        <end position="105"/>
    </location>
</feature>
<evidence type="ECO:0000313" key="8">
    <source>
        <dbReference type="EMBL" id="MBD2858142.1"/>
    </source>
</evidence>
<keyword evidence="9" id="KW-1185">Reference proteome</keyword>
<evidence type="ECO:0000256" key="2">
    <source>
        <dbReference type="ARBA" id="ARBA00022617"/>
    </source>
</evidence>
<dbReference type="Gene3D" id="1.10.760.10">
    <property type="entry name" value="Cytochrome c-like domain"/>
    <property type="match status" value="1"/>
</dbReference>
<proteinExistence type="predicted"/>
<name>A0A927C174_9GAMM</name>
<dbReference type="AlphaFoldDB" id="A0A927C174"/>
<keyword evidence="1" id="KW-0813">Transport</keyword>
<evidence type="ECO:0000256" key="6">
    <source>
        <dbReference type="PROSITE-ProRule" id="PRU00433"/>
    </source>
</evidence>
<dbReference type="SUPFAM" id="SSF46626">
    <property type="entry name" value="Cytochrome c"/>
    <property type="match status" value="1"/>
</dbReference>
<dbReference type="PRINTS" id="PR00607">
    <property type="entry name" value="CYTCHROMECIE"/>
</dbReference>
<evidence type="ECO:0000256" key="5">
    <source>
        <dbReference type="ARBA" id="ARBA00023004"/>
    </source>
</evidence>
<dbReference type="Proteomes" id="UP000610558">
    <property type="component" value="Unassembled WGS sequence"/>
</dbReference>
<dbReference type="EMBL" id="JACXLD010000001">
    <property type="protein sequence ID" value="MBD2858142.1"/>
    <property type="molecule type" value="Genomic_DNA"/>
</dbReference>